<dbReference type="PANTHER" id="PTHR43611:SF3">
    <property type="entry name" value="FLAVIN MONONUCLEOTIDE HYDROLASE 1, CHLOROPLATIC"/>
    <property type="match status" value="1"/>
</dbReference>
<sequence length="208" mass="24509">MKTGDKIKAIFFDVGGVCLSNGWDESSREKLAQDFDLNFQETEKIHDAISEDFERGGITLENYIDSVYLSQEQKKELSRQDIIWFMKEQSKSYQSTFEILEKLKQNGEYRLATINNESFALNEFRIKNFSLTRYFDNFFSSCYLHMRKPEPQIFKTVIHITQLQPNECLYIDDRIENIESACNEGINCIHLTKVDELSESLKKYNIKF</sequence>
<dbReference type="GO" id="GO:0016787">
    <property type="term" value="F:hydrolase activity"/>
    <property type="evidence" value="ECO:0007669"/>
    <property type="project" value="UniProtKB-KW"/>
</dbReference>
<protein>
    <submittedName>
        <fullName evidence="1 2">Hydrolase</fullName>
    </submittedName>
</protein>
<dbReference type="RefSeq" id="WP_170108889.1">
    <property type="nucleotide sequence ID" value="NZ_BLAU01000001.1"/>
</dbReference>
<dbReference type="InterPro" id="IPR006439">
    <property type="entry name" value="HAD-SF_hydro_IA"/>
</dbReference>
<reference evidence="1 4" key="2">
    <citation type="submission" date="2019-10" db="EMBL/GenBank/DDBJ databases">
        <title>Prolixibacter strains distinguished by the presence of nitrate reductase genes were adept at nitrate-dependent anaerobic corrosion of metallic iron and carbon steel.</title>
        <authorList>
            <person name="Iino T."/>
            <person name="Shono N."/>
            <person name="Ito K."/>
            <person name="Nakamura R."/>
            <person name="Sueoka K."/>
            <person name="Harayama S."/>
            <person name="Ohkuma M."/>
        </authorList>
    </citation>
    <scope>NUCLEOTIDE SEQUENCE [LARGE SCALE GENOMIC DNA]</scope>
    <source>
        <strain evidence="1 4">MIC1-1</strain>
    </source>
</reference>
<accession>A0A2P8CFJ9</accession>
<dbReference type="SUPFAM" id="SSF56784">
    <property type="entry name" value="HAD-like"/>
    <property type="match status" value="1"/>
</dbReference>
<keyword evidence="4" id="KW-1185">Reference proteome</keyword>
<dbReference type="SFLD" id="SFLDS00003">
    <property type="entry name" value="Haloacid_Dehalogenase"/>
    <property type="match status" value="1"/>
</dbReference>
<evidence type="ECO:0000313" key="2">
    <source>
        <dbReference type="EMBL" id="PSK83770.1"/>
    </source>
</evidence>
<dbReference type="InterPro" id="IPR023214">
    <property type="entry name" value="HAD_sf"/>
</dbReference>
<gene>
    <name evidence="2" type="ORF">CLV93_103185</name>
    <name evidence="1" type="ORF">JCM18694_35590</name>
</gene>
<dbReference type="PRINTS" id="PR00413">
    <property type="entry name" value="HADHALOGNASE"/>
</dbReference>
<evidence type="ECO:0000313" key="1">
    <source>
        <dbReference type="EMBL" id="GET23313.1"/>
    </source>
</evidence>
<dbReference type="EMBL" id="BLAU01000001">
    <property type="protein sequence ID" value="GET23313.1"/>
    <property type="molecule type" value="Genomic_DNA"/>
</dbReference>
<comment type="caution">
    <text evidence="2">The sequence shown here is derived from an EMBL/GenBank/DDBJ whole genome shotgun (WGS) entry which is preliminary data.</text>
</comment>
<dbReference type="Gene3D" id="1.10.150.240">
    <property type="entry name" value="Putative phosphatase, domain 2"/>
    <property type="match status" value="1"/>
</dbReference>
<name>A0A2P8CFJ9_9BACT</name>
<dbReference type="AlphaFoldDB" id="A0A2P8CFJ9"/>
<dbReference type="Proteomes" id="UP000240621">
    <property type="component" value="Unassembled WGS sequence"/>
</dbReference>
<dbReference type="SFLD" id="SFLDG01129">
    <property type="entry name" value="C1.5:_HAD__Beta-PGM__Phosphata"/>
    <property type="match status" value="1"/>
</dbReference>
<dbReference type="Proteomes" id="UP000396862">
    <property type="component" value="Unassembled WGS sequence"/>
</dbReference>
<organism evidence="2 3">
    <name type="scientific">Prolixibacter denitrificans</name>
    <dbReference type="NCBI Taxonomy" id="1541063"/>
    <lineage>
        <taxon>Bacteria</taxon>
        <taxon>Pseudomonadati</taxon>
        <taxon>Bacteroidota</taxon>
        <taxon>Bacteroidia</taxon>
        <taxon>Marinilabiliales</taxon>
        <taxon>Prolixibacteraceae</taxon>
        <taxon>Prolixibacter</taxon>
    </lineage>
</organism>
<dbReference type="PANTHER" id="PTHR43611">
    <property type="entry name" value="ALPHA-D-GLUCOSE 1-PHOSPHATE PHOSPHATASE"/>
    <property type="match status" value="1"/>
</dbReference>
<dbReference type="Gene3D" id="3.40.50.1000">
    <property type="entry name" value="HAD superfamily/HAD-like"/>
    <property type="match status" value="1"/>
</dbReference>
<dbReference type="NCBIfam" id="TIGR01509">
    <property type="entry name" value="HAD-SF-IA-v3"/>
    <property type="match status" value="1"/>
</dbReference>
<reference evidence="2 3" key="1">
    <citation type="submission" date="2018-03" db="EMBL/GenBank/DDBJ databases">
        <title>Genomic Encyclopedia of Archaeal and Bacterial Type Strains, Phase II (KMG-II): from individual species to whole genera.</title>
        <authorList>
            <person name="Goeker M."/>
        </authorList>
    </citation>
    <scope>NUCLEOTIDE SEQUENCE [LARGE SCALE GENOMIC DNA]</scope>
    <source>
        <strain evidence="2 3">DSM 27267</strain>
    </source>
</reference>
<proteinExistence type="predicted"/>
<keyword evidence="2" id="KW-0378">Hydrolase</keyword>
<dbReference type="InterPro" id="IPR023198">
    <property type="entry name" value="PGP-like_dom2"/>
</dbReference>
<dbReference type="InterPro" id="IPR036412">
    <property type="entry name" value="HAD-like_sf"/>
</dbReference>
<dbReference type="EMBL" id="PYGC01000003">
    <property type="protein sequence ID" value="PSK83770.1"/>
    <property type="molecule type" value="Genomic_DNA"/>
</dbReference>
<evidence type="ECO:0000313" key="3">
    <source>
        <dbReference type="Proteomes" id="UP000240621"/>
    </source>
</evidence>
<evidence type="ECO:0000313" key="4">
    <source>
        <dbReference type="Proteomes" id="UP000396862"/>
    </source>
</evidence>
<dbReference type="Pfam" id="PF00702">
    <property type="entry name" value="Hydrolase"/>
    <property type="match status" value="1"/>
</dbReference>